<evidence type="ECO:0000313" key="3">
    <source>
        <dbReference type="EMBL" id="PZX36707.1"/>
    </source>
</evidence>
<dbReference type="OrthoDB" id="428094at2"/>
<keyword evidence="1" id="KW-1277">Toxin-antitoxin system</keyword>
<comment type="caution">
    <text evidence="3">The sequence shown here is derived from an EMBL/GenBank/DDBJ whole genome shotgun (WGS) entry which is preliminary data.</text>
</comment>
<keyword evidence="4" id="KW-1185">Reference proteome</keyword>
<evidence type="ECO:0000313" key="4">
    <source>
        <dbReference type="Proteomes" id="UP000249364"/>
    </source>
</evidence>
<dbReference type="InterPro" id="IPR007712">
    <property type="entry name" value="RelE/ParE_toxin"/>
</dbReference>
<dbReference type="Pfam" id="PF05016">
    <property type="entry name" value="ParE_toxin"/>
    <property type="match status" value="1"/>
</dbReference>
<dbReference type="RefSeq" id="WP_071470276.1">
    <property type="nucleotide sequence ID" value="NZ_MEHT01000037.1"/>
</dbReference>
<accession>A0A2W7PXR5</accession>
<evidence type="ECO:0000313" key="2">
    <source>
        <dbReference type="EMBL" id="PZX36308.1"/>
    </source>
</evidence>
<dbReference type="SUPFAM" id="SSF143011">
    <property type="entry name" value="RelE-like"/>
    <property type="match status" value="1"/>
</dbReference>
<dbReference type="EMBL" id="QKZQ01000032">
    <property type="protein sequence ID" value="PZX36308.1"/>
    <property type="molecule type" value="Genomic_DNA"/>
</dbReference>
<gene>
    <name evidence="3" type="ORF">LY56_03426</name>
    <name evidence="2" type="ORF">LY56_03457</name>
</gene>
<dbReference type="EMBL" id="QKZQ01000030">
    <property type="protein sequence ID" value="PZX36707.1"/>
    <property type="molecule type" value="Genomic_DNA"/>
</dbReference>
<dbReference type="STRING" id="121821.GCA_001870675_01590"/>
<proteinExistence type="predicted"/>
<name>A0A2W7PXR5_9RHOB</name>
<evidence type="ECO:0000256" key="1">
    <source>
        <dbReference type="ARBA" id="ARBA00022649"/>
    </source>
</evidence>
<dbReference type="Gene3D" id="3.30.2310.20">
    <property type="entry name" value="RelE-like"/>
    <property type="match status" value="1"/>
</dbReference>
<organism evidence="3 4">
    <name type="scientific">Roseinatronobacter thiooxidans</name>
    <dbReference type="NCBI Taxonomy" id="121821"/>
    <lineage>
        <taxon>Bacteria</taxon>
        <taxon>Pseudomonadati</taxon>
        <taxon>Pseudomonadota</taxon>
        <taxon>Alphaproteobacteria</taxon>
        <taxon>Rhodobacterales</taxon>
        <taxon>Paracoccaceae</taxon>
        <taxon>Roseinatronobacter</taxon>
    </lineage>
</organism>
<sequence length="83" mass="9259">MRQISYTKAAIRVLRRMPANTAKLIRTKIEAYATDPASQANNVKSLKGREGIRLRVGDWRVIMDDQGNVLAVLEIGSRGGIYD</sequence>
<dbReference type="AlphaFoldDB" id="A0A2W7PXR5"/>
<protein>
    <submittedName>
        <fullName evidence="3">mRNA interferase RelE/StbE</fullName>
    </submittedName>
</protein>
<dbReference type="InterPro" id="IPR035093">
    <property type="entry name" value="RelE/ParE_toxin_dom_sf"/>
</dbReference>
<reference evidence="3 4" key="1">
    <citation type="submission" date="2018-06" db="EMBL/GenBank/DDBJ databases">
        <title>Genomic Encyclopedia of Archaeal and Bacterial Type Strains, Phase II (KMG-II): from individual species to whole genera.</title>
        <authorList>
            <person name="Goeker M."/>
        </authorList>
    </citation>
    <scope>NUCLEOTIDE SEQUENCE [LARGE SCALE GENOMIC DNA]</scope>
    <source>
        <strain evidence="3 4">DSM 13087</strain>
    </source>
</reference>
<dbReference type="Proteomes" id="UP000249364">
    <property type="component" value="Unassembled WGS sequence"/>
</dbReference>